<name>A0A8T2KFX4_9PIPI</name>
<evidence type="ECO:0000313" key="2">
    <source>
        <dbReference type="Proteomes" id="UP000812440"/>
    </source>
</evidence>
<keyword evidence="2" id="KW-1185">Reference proteome</keyword>
<reference evidence="1" key="1">
    <citation type="thesis" date="2020" institute="ProQuest LLC" country="789 East Eisenhower Parkway, Ann Arbor, MI, USA">
        <title>Comparative Genomics and Chromosome Evolution.</title>
        <authorList>
            <person name="Mudd A.B."/>
        </authorList>
    </citation>
    <scope>NUCLEOTIDE SEQUENCE</scope>
    <source>
        <strain evidence="1">Female2</strain>
        <tissue evidence="1">Blood</tissue>
    </source>
</reference>
<organism evidence="1 2">
    <name type="scientific">Hymenochirus boettgeri</name>
    <name type="common">Congo dwarf clawed frog</name>
    <dbReference type="NCBI Taxonomy" id="247094"/>
    <lineage>
        <taxon>Eukaryota</taxon>
        <taxon>Metazoa</taxon>
        <taxon>Chordata</taxon>
        <taxon>Craniata</taxon>
        <taxon>Vertebrata</taxon>
        <taxon>Euteleostomi</taxon>
        <taxon>Amphibia</taxon>
        <taxon>Batrachia</taxon>
        <taxon>Anura</taxon>
        <taxon>Pipoidea</taxon>
        <taxon>Pipidae</taxon>
        <taxon>Pipinae</taxon>
        <taxon>Hymenochirus</taxon>
    </lineage>
</organism>
<accession>A0A8T2KFX4</accession>
<protein>
    <submittedName>
        <fullName evidence="1">Uncharacterized protein</fullName>
    </submittedName>
</protein>
<proteinExistence type="predicted"/>
<comment type="caution">
    <text evidence="1">The sequence shown here is derived from an EMBL/GenBank/DDBJ whole genome shotgun (WGS) entry which is preliminary data.</text>
</comment>
<gene>
    <name evidence="1" type="ORF">GDO86_000239</name>
</gene>
<evidence type="ECO:0000313" key="1">
    <source>
        <dbReference type="EMBL" id="KAG8453531.1"/>
    </source>
</evidence>
<dbReference type="EMBL" id="JAACNH010000001">
    <property type="protein sequence ID" value="KAG8453531.1"/>
    <property type="molecule type" value="Genomic_DNA"/>
</dbReference>
<sequence length="87" mass="10690">MKDYKIYYFVLQGVLIKHNYITQYDFKQKKIIPVIDHQNIFLAAHDRNIQINWYFEALAYRFDLIINYRYYNVYPCFGFTQNSTSDL</sequence>
<dbReference type="Proteomes" id="UP000812440">
    <property type="component" value="Chromosome 1"/>
</dbReference>
<dbReference type="AlphaFoldDB" id="A0A8T2KFX4"/>